<reference evidence="6" key="1">
    <citation type="submission" date="2022-01" db="EMBL/GenBank/DDBJ databases">
        <title>Genome-Based Taxonomic Classification of the Phylum Actinobacteria.</title>
        <authorList>
            <person name="Gao Y."/>
        </authorList>
    </citation>
    <scope>NUCLEOTIDE SEQUENCE</scope>
    <source>
        <strain evidence="6">KLBMP 8922</strain>
    </source>
</reference>
<dbReference type="EMBL" id="JAKFHA010000049">
    <property type="protein sequence ID" value="MCF2533443.1"/>
    <property type="molecule type" value="Genomic_DNA"/>
</dbReference>
<dbReference type="PANTHER" id="PTHR45875">
    <property type="entry name" value="METHYLTRANSFERASE N6AMT1"/>
    <property type="match status" value="1"/>
</dbReference>
<evidence type="ECO:0000256" key="3">
    <source>
        <dbReference type="ARBA" id="ARBA00022679"/>
    </source>
</evidence>
<evidence type="ECO:0000256" key="2">
    <source>
        <dbReference type="ARBA" id="ARBA00022603"/>
    </source>
</evidence>
<dbReference type="InterPro" id="IPR002052">
    <property type="entry name" value="DNA_methylase_N6_adenine_CS"/>
</dbReference>
<dbReference type="InterPro" id="IPR052190">
    <property type="entry name" value="Euk-Arch_PrmC-MTase"/>
</dbReference>
<evidence type="ECO:0000259" key="5">
    <source>
        <dbReference type="Pfam" id="PF05175"/>
    </source>
</evidence>
<sequence length="221" mass="23869">MKLLCLPGTYRPQGDTWLLVAAYLEGGFGDARRVLDVGTGTGAVALAAARTGGTGRRVTAVDISRRAVWSARVNGLRRRLRLRVRRGDLLEPVAAERFDLVLANPPYVPATSPEAPHRGPERSWDAGRDGRLLLDRLCRGVPGILRPGGTVLIVHSSLCGVPRTLRLLRTAGLRARVVARRTQPFGPVLTARAPYMESCGIIEPGCREEELVVIRGDLAAA</sequence>
<dbReference type="PANTHER" id="PTHR45875:SF1">
    <property type="entry name" value="METHYLTRANSFERASE N6AMT1"/>
    <property type="match status" value="1"/>
</dbReference>
<dbReference type="AlphaFoldDB" id="A0AA41U457"/>
<dbReference type="PROSITE" id="PS00092">
    <property type="entry name" value="N6_MTASE"/>
    <property type="match status" value="1"/>
</dbReference>
<evidence type="ECO:0000256" key="1">
    <source>
        <dbReference type="ARBA" id="ARBA00006149"/>
    </source>
</evidence>
<dbReference type="InterPro" id="IPR004557">
    <property type="entry name" value="PrmC-related"/>
</dbReference>
<keyword evidence="7" id="KW-1185">Reference proteome</keyword>
<dbReference type="GO" id="GO:0035657">
    <property type="term" value="C:eRF1 methyltransferase complex"/>
    <property type="evidence" value="ECO:0007669"/>
    <property type="project" value="TreeGrafter"/>
</dbReference>
<dbReference type="RefSeq" id="WP_235058216.1">
    <property type="nucleotide sequence ID" value="NZ_JAKFHA010000049.1"/>
</dbReference>
<evidence type="ECO:0000313" key="7">
    <source>
        <dbReference type="Proteomes" id="UP001165378"/>
    </source>
</evidence>
<dbReference type="CDD" id="cd02440">
    <property type="entry name" value="AdoMet_MTases"/>
    <property type="match status" value="1"/>
</dbReference>
<comment type="caution">
    <text evidence="6">The sequence shown here is derived from an EMBL/GenBank/DDBJ whole genome shotgun (WGS) entry which is preliminary data.</text>
</comment>
<keyword evidence="3" id="KW-0808">Transferase</keyword>
<protein>
    <submittedName>
        <fullName evidence="6">Methyltransferase</fullName>
    </submittedName>
</protein>
<dbReference type="Gene3D" id="3.40.50.150">
    <property type="entry name" value="Vaccinia Virus protein VP39"/>
    <property type="match status" value="1"/>
</dbReference>
<dbReference type="SUPFAM" id="SSF53335">
    <property type="entry name" value="S-adenosyl-L-methionine-dependent methyltransferases"/>
    <property type="match status" value="1"/>
</dbReference>
<dbReference type="GO" id="GO:0032259">
    <property type="term" value="P:methylation"/>
    <property type="evidence" value="ECO:0007669"/>
    <property type="project" value="UniProtKB-KW"/>
</dbReference>
<dbReference type="GO" id="GO:0008757">
    <property type="term" value="F:S-adenosylmethionine-dependent methyltransferase activity"/>
    <property type="evidence" value="ECO:0007669"/>
    <property type="project" value="TreeGrafter"/>
</dbReference>
<keyword evidence="2 6" id="KW-0489">Methyltransferase</keyword>
<feature type="domain" description="Methyltransferase small" evidence="5">
    <location>
        <begin position="30"/>
        <end position="108"/>
    </location>
</feature>
<dbReference type="GO" id="GO:0003676">
    <property type="term" value="F:nucleic acid binding"/>
    <property type="evidence" value="ECO:0007669"/>
    <property type="project" value="InterPro"/>
</dbReference>
<evidence type="ECO:0000256" key="4">
    <source>
        <dbReference type="ARBA" id="ARBA00022691"/>
    </source>
</evidence>
<organism evidence="6 7">
    <name type="scientific">Yinghuangia soli</name>
    <dbReference type="NCBI Taxonomy" id="2908204"/>
    <lineage>
        <taxon>Bacteria</taxon>
        <taxon>Bacillati</taxon>
        <taxon>Actinomycetota</taxon>
        <taxon>Actinomycetes</taxon>
        <taxon>Kitasatosporales</taxon>
        <taxon>Streptomycetaceae</taxon>
        <taxon>Yinghuangia</taxon>
    </lineage>
</organism>
<dbReference type="NCBIfam" id="TIGR00537">
    <property type="entry name" value="hemK_rel_arch"/>
    <property type="match status" value="1"/>
</dbReference>
<gene>
    <name evidence="6" type="ORF">LZ495_40355</name>
</gene>
<accession>A0AA41U457</accession>
<keyword evidence="4" id="KW-0949">S-adenosyl-L-methionine</keyword>
<dbReference type="Proteomes" id="UP001165378">
    <property type="component" value="Unassembled WGS sequence"/>
</dbReference>
<dbReference type="InterPro" id="IPR029063">
    <property type="entry name" value="SAM-dependent_MTases_sf"/>
</dbReference>
<dbReference type="InterPro" id="IPR007848">
    <property type="entry name" value="Small_mtfrase_dom"/>
</dbReference>
<comment type="similarity">
    <text evidence="1">Belongs to the eukaryotic/archaeal PrmC-related family.</text>
</comment>
<proteinExistence type="inferred from homology"/>
<dbReference type="GO" id="GO:0008170">
    <property type="term" value="F:N-methyltransferase activity"/>
    <property type="evidence" value="ECO:0007669"/>
    <property type="project" value="UniProtKB-ARBA"/>
</dbReference>
<dbReference type="Pfam" id="PF05175">
    <property type="entry name" value="MTS"/>
    <property type="match status" value="1"/>
</dbReference>
<dbReference type="GO" id="GO:0008276">
    <property type="term" value="F:protein methyltransferase activity"/>
    <property type="evidence" value="ECO:0007669"/>
    <property type="project" value="TreeGrafter"/>
</dbReference>
<evidence type="ECO:0000313" key="6">
    <source>
        <dbReference type="EMBL" id="MCF2533443.1"/>
    </source>
</evidence>
<name>A0AA41U457_9ACTN</name>